<keyword evidence="2" id="KW-0436">Ligase</keyword>
<sequence length="269" mass="30480">MKEALLFDQGMLPHTDLFNPFALTDVLTEFSGEQEQPIIHFWQLPKTLILGMKDSRVPYFNEALKVVQKEGYHLLLRNAGGLGVISDTGILNVSLILPKNSISALSIDDGYQAMVDWLEQTRFGKLGIEIGEVADSYCPGKYDLSIKGKKIAGIAQRRVKEGVAIMMYLSVNGDQNLRGKIVRSYYQSGLRDQFGVDYPPVNPDSMTTLDDTAFYEVSVNSVKKELLQVMPHHDQTDSLPNFYQLEEYQRRVQNMQQRNTLIQEVLNDL</sequence>
<dbReference type="Proteomes" id="UP001264335">
    <property type="component" value="Unassembled WGS sequence"/>
</dbReference>
<dbReference type="GO" id="GO:0016740">
    <property type="term" value="F:transferase activity"/>
    <property type="evidence" value="ECO:0007669"/>
    <property type="project" value="UniProtKB-ARBA"/>
</dbReference>
<dbReference type="InterPro" id="IPR004143">
    <property type="entry name" value="BPL_LPL_catalytic"/>
</dbReference>
<dbReference type="GO" id="GO:0016874">
    <property type="term" value="F:ligase activity"/>
    <property type="evidence" value="ECO:0007669"/>
    <property type="project" value="UniProtKB-KW"/>
</dbReference>
<protein>
    <submittedName>
        <fullName evidence="2">Lipoate--protein ligase family protein</fullName>
    </submittedName>
</protein>
<dbReference type="SUPFAM" id="SSF55681">
    <property type="entry name" value="Class II aaRS and biotin synthetases"/>
    <property type="match status" value="1"/>
</dbReference>
<dbReference type="CDD" id="cd16443">
    <property type="entry name" value="LplA"/>
    <property type="match status" value="1"/>
</dbReference>
<evidence type="ECO:0000313" key="5">
    <source>
        <dbReference type="Proteomes" id="UP001264335"/>
    </source>
</evidence>
<dbReference type="Pfam" id="PF21948">
    <property type="entry name" value="LplA-B_cat"/>
    <property type="match status" value="1"/>
</dbReference>
<feature type="domain" description="BPL/LPL catalytic" evidence="1">
    <location>
        <begin position="33"/>
        <end position="217"/>
    </location>
</feature>
<evidence type="ECO:0000259" key="1">
    <source>
        <dbReference type="PROSITE" id="PS51733"/>
    </source>
</evidence>
<dbReference type="Proteomes" id="UP001260773">
    <property type="component" value="Unassembled WGS sequence"/>
</dbReference>
<dbReference type="EMBL" id="JARPWY010000038">
    <property type="protein sequence ID" value="MDT2515260.1"/>
    <property type="molecule type" value="Genomic_DNA"/>
</dbReference>
<dbReference type="GO" id="GO:0140096">
    <property type="term" value="F:catalytic activity, acting on a protein"/>
    <property type="evidence" value="ECO:0007669"/>
    <property type="project" value="UniProtKB-ARBA"/>
</dbReference>
<dbReference type="RefSeq" id="WP_016182025.1">
    <property type="nucleotide sequence ID" value="NZ_CAAKNX010000083.1"/>
</dbReference>
<dbReference type="InterPro" id="IPR050664">
    <property type="entry name" value="Octanoyltrans_LipM/LipL"/>
</dbReference>
<dbReference type="PANTHER" id="PTHR43679:SF2">
    <property type="entry name" value="OCTANOYL-[GCVH]:PROTEIN N-OCTANOYLTRANSFERASE"/>
    <property type="match status" value="1"/>
</dbReference>
<name>A0A2N8PWJ7_ENTAV</name>
<gene>
    <name evidence="2" type="ORF">P7D43_15480</name>
    <name evidence="3" type="ORF">P7D79_13625</name>
</gene>
<dbReference type="EMBL" id="JARPWH010000064">
    <property type="protein sequence ID" value="MDT2403769.1"/>
    <property type="molecule type" value="Genomic_DNA"/>
</dbReference>
<dbReference type="Gene3D" id="3.30.930.10">
    <property type="entry name" value="Bira Bifunctional Protein, Domain 2"/>
    <property type="match status" value="1"/>
</dbReference>
<evidence type="ECO:0000313" key="3">
    <source>
        <dbReference type="EMBL" id="MDT2515260.1"/>
    </source>
</evidence>
<comment type="caution">
    <text evidence="2">The sequence shown here is derived from an EMBL/GenBank/DDBJ whole genome shotgun (WGS) entry which is preliminary data.</text>
</comment>
<proteinExistence type="predicted"/>
<dbReference type="InterPro" id="IPR045864">
    <property type="entry name" value="aa-tRNA-synth_II/BPL/LPL"/>
</dbReference>
<accession>A0A2N8PWJ7</accession>
<evidence type="ECO:0000313" key="4">
    <source>
        <dbReference type="Proteomes" id="UP001260773"/>
    </source>
</evidence>
<evidence type="ECO:0000313" key="2">
    <source>
        <dbReference type="EMBL" id="MDT2403769.1"/>
    </source>
</evidence>
<dbReference type="PANTHER" id="PTHR43679">
    <property type="entry name" value="OCTANOYLTRANSFERASE LIPM-RELATED"/>
    <property type="match status" value="1"/>
</dbReference>
<organism evidence="2 4">
    <name type="scientific">Enterococcus avium</name>
    <name type="common">Streptococcus avium</name>
    <dbReference type="NCBI Taxonomy" id="33945"/>
    <lineage>
        <taxon>Bacteria</taxon>
        <taxon>Bacillati</taxon>
        <taxon>Bacillota</taxon>
        <taxon>Bacilli</taxon>
        <taxon>Lactobacillales</taxon>
        <taxon>Enterococcaceae</taxon>
        <taxon>Enterococcus</taxon>
    </lineage>
</organism>
<reference evidence="2 5" key="1">
    <citation type="submission" date="2023-03" db="EMBL/GenBank/DDBJ databases">
        <authorList>
            <person name="Shen W."/>
            <person name="Cai J."/>
        </authorList>
    </citation>
    <scope>NUCLEOTIDE SEQUENCE</scope>
    <source>
        <strain evidence="2">P33-2</strain>
        <strain evidence="3 5">Y2</strain>
    </source>
</reference>
<dbReference type="GO" id="GO:0009249">
    <property type="term" value="P:protein lipoylation"/>
    <property type="evidence" value="ECO:0007669"/>
    <property type="project" value="UniProtKB-ARBA"/>
</dbReference>
<dbReference type="PROSITE" id="PS51733">
    <property type="entry name" value="BPL_LPL_CATALYTIC"/>
    <property type="match status" value="1"/>
</dbReference>
<dbReference type="AlphaFoldDB" id="A0A2N8PWJ7"/>